<dbReference type="InterPro" id="IPR024307">
    <property type="entry name" value="YmaF"/>
</dbReference>
<dbReference type="Proteomes" id="UP000622687">
    <property type="component" value="Unassembled WGS sequence"/>
</dbReference>
<comment type="caution">
    <text evidence="1">The sequence shown here is derived from an EMBL/GenBank/DDBJ whole genome shotgun (WGS) entry which is preliminary data.</text>
</comment>
<sequence>MAEHSHSYSGTTTYDQGHIHHYGGVTAKAPSGVPHDHCMEGDTTFNHGHHHDYVTNTGPAINLPDGRHYHYFQTMVKRTDGHVHYICGYTSTD</sequence>
<dbReference type="Pfam" id="PF12788">
    <property type="entry name" value="YmaF"/>
    <property type="match status" value="1"/>
</dbReference>
<accession>A0A934HZ31</accession>
<reference evidence="1" key="1">
    <citation type="submission" date="2020-12" db="EMBL/GenBank/DDBJ databases">
        <title>Clostridium thailandense sp. nov., a novel acetogenic bacterium isolated from peat land soil in Thailand.</title>
        <authorList>
            <person name="Chaikitkaew S."/>
            <person name="Birkeland N.K."/>
        </authorList>
    </citation>
    <scope>NUCLEOTIDE SEQUENCE</scope>
    <source>
        <strain evidence="1">DSM 17425</strain>
    </source>
</reference>
<evidence type="ECO:0000313" key="1">
    <source>
        <dbReference type="EMBL" id="MBI6872141.1"/>
    </source>
</evidence>
<gene>
    <name evidence="1" type="ORF">I6U51_05385</name>
</gene>
<evidence type="ECO:0008006" key="3">
    <source>
        <dbReference type="Google" id="ProtNLM"/>
    </source>
</evidence>
<organism evidence="1 2">
    <name type="scientific">Clostridium aciditolerans</name>
    <dbReference type="NCBI Taxonomy" id="339861"/>
    <lineage>
        <taxon>Bacteria</taxon>
        <taxon>Bacillati</taxon>
        <taxon>Bacillota</taxon>
        <taxon>Clostridia</taxon>
        <taxon>Eubacteriales</taxon>
        <taxon>Clostridiaceae</taxon>
        <taxon>Clostridium</taxon>
    </lineage>
</organism>
<dbReference type="AlphaFoldDB" id="A0A934HZ31"/>
<dbReference type="RefSeq" id="WP_211141731.1">
    <property type="nucleotide sequence ID" value="NZ_JAEEGB010000005.1"/>
</dbReference>
<dbReference type="EMBL" id="JAEEGB010000005">
    <property type="protein sequence ID" value="MBI6872141.1"/>
    <property type="molecule type" value="Genomic_DNA"/>
</dbReference>
<protein>
    <recommendedName>
        <fullName evidence="3">YmaF family protein</fullName>
    </recommendedName>
</protein>
<keyword evidence="2" id="KW-1185">Reference proteome</keyword>
<evidence type="ECO:0000313" key="2">
    <source>
        <dbReference type="Proteomes" id="UP000622687"/>
    </source>
</evidence>
<proteinExistence type="predicted"/>
<name>A0A934HZ31_9CLOT</name>